<dbReference type="EMBL" id="KZ825375">
    <property type="protein sequence ID" value="RAH42327.1"/>
    <property type="molecule type" value="Genomic_DNA"/>
</dbReference>
<dbReference type="Proteomes" id="UP000249057">
    <property type="component" value="Unassembled WGS sequence"/>
</dbReference>
<name>A0ACD1FZ92_9EURO</name>
<protein>
    <submittedName>
        <fullName evidence="1">Uncharacterized protein</fullName>
    </submittedName>
</protein>
<gene>
    <name evidence="1" type="ORF">BO95DRAFT_237711</name>
</gene>
<evidence type="ECO:0000313" key="1">
    <source>
        <dbReference type="EMBL" id="RAH42327.1"/>
    </source>
</evidence>
<accession>A0ACD1FZ92</accession>
<evidence type="ECO:0000313" key="2">
    <source>
        <dbReference type="Proteomes" id="UP000249057"/>
    </source>
</evidence>
<sequence>MSMNGAAVDCADVPCWTCRRQRLKCDRALPHCGKCTSSQRPCLGYSKDKPLRWTDSVASRGKLTGKKLPRREQHLSLSRVLNDPGLQDLSPSMRDYIAYFEQQCCQEWVLYDFEGANLFKESIRFIPSCPALCHAVVSVAALHLTLRIASAQCNEGTMAYKPNQHEAQVSQSVDQVRQTYQIPAYHDALYHKQRTLRFLRSEAYAGESCNPDGVVASVIMSIWFELMDSGRDTWRYHLRGLREVMPKRTLSLAPSREGAPAADLPQMAESFDTSYAVLEIIGSTFVKTKQPWQPLFSRSPNFDILKRCESQTWTGCPSPLLYVISLANAAASGSHEAPPDLFAHIFSHLHNFSPMHWAVADAETHHMKPRYQLACVWHAAVEMYALQVLPVPFESDVFKSAGRANNSLDSALHHLKSVDPADVHLKGLLWPSFVIGAEAQTMSQRAVITDVLEILWTLWRCHNVTNALKVLEKIWARRATEGSSGRWIKYVYEWGEDWMFI</sequence>
<organism evidence="1 2">
    <name type="scientific">Aspergillus brunneoviolaceus CBS 621.78</name>
    <dbReference type="NCBI Taxonomy" id="1450534"/>
    <lineage>
        <taxon>Eukaryota</taxon>
        <taxon>Fungi</taxon>
        <taxon>Dikarya</taxon>
        <taxon>Ascomycota</taxon>
        <taxon>Pezizomycotina</taxon>
        <taxon>Eurotiomycetes</taxon>
        <taxon>Eurotiomycetidae</taxon>
        <taxon>Eurotiales</taxon>
        <taxon>Aspergillaceae</taxon>
        <taxon>Aspergillus</taxon>
        <taxon>Aspergillus subgen. Circumdati</taxon>
    </lineage>
</organism>
<proteinExistence type="predicted"/>
<keyword evidence="2" id="KW-1185">Reference proteome</keyword>
<reference evidence="1" key="1">
    <citation type="submission" date="2018-02" db="EMBL/GenBank/DDBJ databases">
        <title>The genomes of Aspergillus section Nigri reveals drivers in fungal speciation.</title>
        <authorList>
            <consortium name="DOE Joint Genome Institute"/>
            <person name="Vesth T.C."/>
            <person name="Nybo J."/>
            <person name="Theobald S."/>
            <person name="Brandl J."/>
            <person name="Frisvad J.C."/>
            <person name="Nielsen K.F."/>
            <person name="Lyhne E.K."/>
            <person name="Kogle M.E."/>
            <person name="Kuo A."/>
            <person name="Riley R."/>
            <person name="Clum A."/>
            <person name="Nolan M."/>
            <person name="Lipzen A."/>
            <person name="Salamov A."/>
            <person name="Henrissat B."/>
            <person name="Wiebenga A."/>
            <person name="De vries R.P."/>
            <person name="Grigoriev I.V."/>
            <person name="Mortensen U.H."/>
            <person name="Andersen M.R."/>
            <person name="Baker S.E."/>
        </authorList>
    </citation>
    <scope>NUCLEOTIDE SEQUENCE</scope>
    <source>
        <strain evidence="1">CBS 621.78</strain>
    </source>
</reference>